<protein>
    <submittedName>
        <fullName evidence="7">Uncharacterized protein</fullName>
    </submittedName>
</protein>
<evidence type="ECO:0000256" key="1">
    <source>
        <dbReference type="ARBA" id="ARBA00022723"/>
    </source>
</evidence>
<accession>A0ABR1HWZ5</accession>
<keyword evidence="4" id="KW-0238">DNA-binding</keyword>
<evidence type="ECO:0000313" key="8">
    <source>
        <dbReference type="Proteomes" id="UP001498421"/>
    </source>
</evidence>
<name>A0ABR1HWZ5_9HYPO</name>
<evidence type="ECO:0000256" key="3">
    <source>
        <dbReference type="ARBA" id="ARBA00023015"/>
    </source>
</evidence>
<reference evidence="7 8" key="1">
    <citation type="journal article" date="2025" name="Microbiol. Resour. Announc.">
        <title>Draft genome sequences for Neonectria magnoliae and Neonectria punicea, canker pathogens of Liriodendron tulipifera and Acer saccharum in West Virginia.</title>
        <authorList>
            <person name="Petronek H.M."/>
            <person name="Kasson M.T."/>
            <person name="Metheny A.M."/>
            <person name="Stauder C.M."/>
            <person name="Lovett B."/>
            <person name="Lynch S.C."/>
            <person name="Garnas J.R."/>
            <person name="Kasson L.R."/>
            <person name="Stajich J.E."/>
        </authorList>
    </citation>
    <scope>NUCLEOTIDE SEQUENCE [LARGE SCALE GENOMIC DNA]</scope>
    <source>
        <strain evidence="7 8">NRRL 64651</strain>
    </source>
</reference>
<proteinExistence type="predicted"/>
<evidence type="ECO:0000256" key="6">
    <source>
        <dbReference type="ARBA" id="ARBA00023242"/>
    </source>
</evidence>
<dbReference type="InterPro" id="IPR052360">
    <property type="entry name" value="Transcr_Regulatory_Proteins"/>
</dbReference>
<evidence type="ECO:0000256" key="5">
    <source>
        <dbReference type="ARBA" id="ARBA00023163"/>
    </source>
</evidence>
<sequence>MDQGEGAESQDWLCYLRCEKDGHVCDGYETALTRKSKTKPKESQPRDAQLVLRQKDTAVQISPYPLVVADACQFPTEMDLFHHVRTCTIQDLGTALTPTEFWYMHALPLGHAVEPVKYAICALGGAHKHFKSQLLGTSDGSVSLQGLEQIAIQQYNQAIHHIKSFTRTPSKKNMEVILTCCVIFICIENLLGRYSESLRHLQAGCALLLSLRQLSAQEAMERPETLQQEETREKSVFFNEIAAMLSRLSQDLAVYMGTDVSPELYFYTTPTIEFQSLTTPFDSATTAAKLLFTIETEFSARLYLTEQYLVKTLGPSDSSPDGTCWIMQPGCLENDKYQLDAMESVYHNWSTRFDLLRSQADDREMPKEERYRILMLAIGQSVWAALLKLKSFEEDMAAEACEEILRRAEDLVQSEVFGSIPVFSFDANLIPAISLVCTSCRNLEMQRRGVRLLRSIRRREGIWDSQEIADILESMVIARERDLLSWDVMPWKLPQLARLVSSLPMPQFRISKGALSLAEQGIE</sequence>
<keyword evidence="6" id="KW-0539">Nucleus</keyword>
<dbReference type="Proteomes" id="UP001498421">
    <property type="component" value="Unassembled WGS sequence"/>
</dbReference>
<dbReference type="PANTHER" id="PTHR36206">
    <property type="entry name" value="ASPERCRYPTIN BIOSYNTHESIS CLUSTER-SPECIFIC TRANSCRIPTION REGULATOR ATNN-RELATED"/>
    <property type="match status" value="1"/>
</dbReference>
<keyword evidence="5" id="KW-0804">Transcription</keyword>
<keyword evidence="3" id="KW-0805">Transcription regulation</keyword>
<dbReference type="InterPro" id="IPR021858">
    <property type="entry name" value="Fun_TF"/>
</dbReference>
<keyword evidence="2" id="KW-0862">Zinc</keyword>
<evidence type="ECO:0000313" key="7">
    <source>
        <dbReference type="EMBL" id="KAK7425724.1"/>
    </source>
</evidence>
<gene>
    <name evidence="7" type="ORF">QQZ08_007823</name>
</gene>
<keyword evidence="8" id="KW-1185">Reference proteome</keyword>
<comment type="caution">
    <text evidence="7">The sequence shown here is derived from an EMBL/GenBank/DDBJ whole genome shotgun (WGS) entry which is preliminary data.</text>
</comment>
<evidence type="ECO:0000256" key="2">
    <source>
        <dbReference type="ARBA" id="ARBA00022833"/>
    </source>
</evidence>
<keyword evidence="1" id="KW-0479">Metal-binding</keyword>
<dbReference type="PANTHER" id="PTHR36206:SF13">
    <property type="entry name" value="TRANSCRIPTIONAL REGULATORY PROTEIN MOC3"/>
    <property type="match status" value="1"/>
</dbReference>
<dbReference type="EMBL" id="JAZAVK010000077">
    <property type="protein sequence ID" value="KAK7425724.1"/>
    <property type="molecule type" value="Genomic_DNA"/>
</dbReference>
<organism evidence="7 8">
    <name type="scientific">Neonectria magnoliae</name>
    <dbReference type="NCBI Taxonomy" id="2732573"/>
    <lineage>
        <taxon>Eukaryota</taxon>
        <taxon>Fungi</taxon>
        <taxon>Dikarya</taxon>
        <taxon>Ascomycota</taxon>
        <taxon>Pezizomycotina</taxon>
        <taxon>Sordariomycetes</taxon>
        <taxon>Hypocreomycetidae</taxon>
        <taxon>Hypocreales</taxon>
        <taxon>Nectriaceae</taxon>
        <taxon>Neonectria</taxon>
    </lineage>
</organism>
<evidence type="ECO:0000256" key="4">
    <source>
        <dbReference type="ARBA" id="ARBA00023125"/>
    </source>
</evidence>
<dbReference type="Pfam" id="PF11951">
    <property type="entry name" value="Fungal_trans_2"/>
    <property type="match status" value="1"/>
</dbReference>